<dbReference type="Proteomes" id="UP001595816">
    <property type="component" value="Unassembled WGS sequence"/>
</dbReference>
<evidence type="ECO:0000256" key="2">
    <source>
        <dbReference type="ARBA" id="ARBA00012438"/>
    </source>
</evidence>
<reference evidence="12" key="1">
    <citation type="journal article" date="2019" name="Int. J. Syst. Evol. Microbiol.">
        <title>The Global Catalogue of Microorganisms (GCM) 10K type strain sequencing project: providing services to taxonomists for standard genome sequencing and annotation.</title>
        <authorList>
            <consortium name="The Broad Institute Genomics Platform"/>
            <consortium name="The Broad Institute Genome Sequencing Center for Infectious Disease"/>
            <person name="Wu L."/>
            <person name="Ma J."/>
        </authorList>
    </citation>
    <scope>NUCLEOTIDE SEQUENCE [LARGE SCALE GENOMIC DNA]</scope>
    <source>
        <strain evidence="12">CGMCC 4.7289</strain>
    </source>
</reference>
<evidence type="ECO:0000313" key="11">
    <source>
        <dbReference type="EMBL" id="MFC4130946.1"/>
    </source>
</evidence>
<comment type="caution">
    <text evidence="11">The sequence shown here is derived from an EMBL/GenBank/DDBJ whole genome shotgun (WGS) entry which is preliminary data.</text>
</comment>
<gene>
    <name evidence="11" type="ORF">ACFOZ4_10065</name>
</gene>
<feature type="compositionally biased region" description="Basic and acidic residues" evidence="7">
    <location>
        <begin position="678"/>
        <end position="691"/>
    </location>
</feature>
<feature type="compositionally biased region" description="Polar residues" evidence="7">
    <location>
        <begin position="831"/>
        <end position="853"/>
    </location>
</feature>
<dbReference type="Gene3D" id="3.30.565.10">
    <property type="entry name" value="Histidine kinase-like ATPase, C-terminal domain"/>
    <property type="match status" value="1"/>
</dbReference>
<evidence type="ECO:0000313" key="12">
    <source>
        <dbReference type="Proteomes" id="UP001595816"/>
    </source>
</evidence>
<dbReference type="Pfam" id="PF08376">
    <property type="entry name" value="NIT"/>
    <property type="match status" value="1"/>
</dbReference>
<feature type="transmembrane region" description="Helical" evidence="8">
    <location>
        <begin position="320"/>
        <end position="340"/>
    </location>
</feature>
<feature type="compositionally biased region" description="Polar residues" evidence="7">
    <location>
        <begin position="762"/>
        <end position="780"/>
    </location>
</feature>
<dbReference type="CDD" id="cd06225">
    <property type="entry name" value="HAMP"/>
    <property type="match status" value="1"/>
</dbReference>
<feature type="region of interest" description="Disordered" evidence="7">
    <location>
        <begin position="762"/>
        <end position="940"/>
    </location>
</feature>
<keyword evidence="12" id="KW-1185">Reference proteome</keyword>
<dbReference type="EMBL" id="JBHSAY010000005">
    <property type="protein sequence ID" value="MFC4130946.1"/>
    <property type="molecule type" value="Genomic_DNA"/>
</dbReference>
<feature type="compositionally biased region" description="Low complexity" evidence="7">
    <location>
        <begin position="854"/>
        <end position="875"/>
    </location>
</feature>
<keyword evidence="4" id="KW-0808">Transferase</keyword>
<keyword evidence="8" id="KW-0812">Transmembrane</keyword>
<evidence type="ECO:0000256" key="5">
    <source>
        <dbReference type="ARBA" id="ARBA00022777"/>
    </source>
</evidence>
<dbReference type="Pfam" id="PF02518">
    <property type="entry name" value="HATPase_c"/>
    <property type="match status" value="1"/>
</dbReference>
<dbReference type="SUPFAM" id="SSF55874">
    <property type="entry name" value="ATPase domain of HSP90 chaperone/DNA topoisomerase II/histidine kinase"/>
    <property type="match status" value="1"/>
</dbReference>
<evidence type="ECO:0000256" key="3">
    <source>
        <dbReference type="ARBA" id="ARBA00022553"/>
    </source>
</evidence>
<feature type="domain" description="Nitrate/nitrite sensing protein" evidence="10">
    <location>
        <begin position="60"/>
        <end position="299"/>
    </location>
</feature>
<dbReference type="RefSeq" id="WP_253756880.1">
    <property type="nucleotide sequence ID" value="NZ_JAMZDZ010000001.1"/>
</dbReference>
<dbReference type="InterPro" id="IPR050980">
    <property type="entry name" value="2C_sensor_his_kinase"/>
</dbReference>
<evidence type="ECO:0000256" key="6">
    <source>
        <dbReference type="ARBA" id="ARBA00023012"/>
    </source>
</evidence>
<dbReference type="Gene3D" id="6.10.340.10">
    <property type="match status" value="1"/>
</dbReference>
<keyword evidence="8" id="KW-0472">Membrane</keyword>
<proteinExistence type="predicted"/>
<evidence type="ECO:0000256" key="1">
    <source>
        <dbReference type="ARBA" id="ARBA00000085"/>
    </source>
</evidence>
<dbReference type="InterPro" id="IPR013587">
    <property type="entry name" value="Nitrate/nitrite_sensing"/>
</dbReference>
<organism evidence="11 12">
    <name type="scientific">Hamadaea flava</name>
    <dbReference type="NCBI Taxonomy" id="1742688"/>
    <lineage>
        <taxon>Bacteria</taxon>
        <taxon>Bacillati</taxon>
        <taxon>Actinomycetota</taxon>
        <taxon>Actinomycetes</taxon>
        <taxon>Micromonosporales</taxon>
        <taxon>Micromonosporaceae</taxon>
        <taxon>Hamadaea</taxon>
    </lineage>
</organism>
<keyword evidence="3" id="KW-0597">Phosphoprotein</keyword>
<dbReference type="InterPro" id="IPR003594">
    <property type="entry name" value="HATPase_dom"/>
</dbReference>
<dbReference type="PANTHER" id="PTHR44936:SF9">
    <property type="entry name" value="SENSOR PROTEIN CREC"/>
    <property type="match status" value="1"/>
</dbReference>
<evidence type="ECO:0000256" key="8">
    <source>
        <dbReference type="SAM" id="Phobius"/>
    </source>
</evidence>
<evidence type="ECO:0000259" key="9">
    <source>
        <dbReference type="Pfam" id="PF02518"/>
    </source>
</evidence>
<dbReference type="EC" id="2.7.13.3" evidence="2"/>
<name>A0ABV8LJ28_9ACTN</name>
<feature type="compositionally biased region" description="Pro residues" evidence="7">
    <location>
        <begin position="666"/>
        <end position="677"/>
    </location>
</feature>
<evidence type="ECO:0000256" key="7">
    <source>
        <dbReference type="SAM" id="MobiDB-lite"/>
    </source>
</evidence>
<evidence type="ECO:0000256" key="4">
    <source>
        <dbReference type="ARBA" id="ARBA00022679"/>
    </source>
</evidence>
<protein>
    <recommendedName>
        <fullName evidence="2">histidine kinase</fullName>
        <ecNumber evidence="2">2.7.13.3</ecNumber>
    </recommendedName>
</protein>
<sequence>MPRVSLRDARIRTKLAVVLLVPVLSTVGLAAARLVDSGQRAADARLSNHLTTLSSRVTALSYALHHERMAFARFVADSTADANSLSAPMAETDAEVGSYREALKALDDPPSSLQAPLHRIDTHLDGLADIRKEAQARKDTTVAQVVLRYSAILADMTGYITDAAEEIGVGSDLTGSARAVAAFAAAQGAAAEQQAVAFVTLTQSSAISEEQQSTFLATLTTQQQAFQDFLRQASAEQWATARTFVSGDAIVLADAAADDVSRSRGGSNRGMDAAMEASRAIGAEVDLMRYAQQRLEWQLGDAINALSAEVTRQAIIESSLLIAALLLAILMAAYVARMMVRSLERLRGGALVVAHRSLPETVERLRDARGLDERSADQLASEVRDEIQVRGKDEIGQVAQAFNVVHREAVRIAADQAVLRGTVSAMFLSLARRSQTLVDRMIAELDSIEQHEQDPKRLARMFRLDHLATRMRRNDENLLVLAGADASPARREDAGLEDVLRAAQSEVELYDRVEFSTVDADTAIAAHAVNDVVRMTAELMDNGTRFSPPGTVVVADARRIGDYVLIQVEDRGLGMTDEQLQSVNERLDQPGSVDVSSFRMMGLGVVSRLAHRYGIKAELRRNADSGITAGLVLPRSILVLPRSADNALRQRRHLAIEESGRHAALPSPPREAPPAPREAPREPVGFREPELPTRVPGQRISGDPNTTMPISVSAVPVSAPTATATQSPPIAPMAPIAPPMRASDDTAELPIFRQMQATWFGSTTTSPTVSEPWSQQQSPQRPEPARVTARAAVRQETARSDWPSAGAPPAQFRATHDDLPRTSATRPEPSGQDSWQNGSSQDSWQSPPTESWQTTADTGWRAAAAAAAPDTSTTTKSGLPIRTPQANLVPGSVDQPAPARVKRTPEQVQGLLSAYTRGVQRGRDDLSSPQQSRAQNEERR</sequence>
<dbReference type="PANTHER" id="PTHR44936">
    <property type="entry name" value="SENSOR PROTEIN CREC"/>
    <property type="match status" value="1"/>
</dbReference>
<evidence type="ECO:0000259" key="10">
    <source>
        <dbReference type="Pfam" id="PF08376"/>
    </source>
</evidence>
<feature type="domain" description="Histidine kinase/HSP90-like ATPase" evidence="9">
    <location>
        <begin position="531"/>
        <end position="634"/>
    </location>
</feature>
<keyword evidence="8" id="KW-1133">Transmembrane helix</keyword>
<keyword evidence="5" id="KW-0418">Kinase</keyword>
<accession>A0ABV8LJ28</accession>
<feature type="region of interest" description="Disordered" evidence="7">
    <location>
        <begin position="657"/>
        <end position="705"/>
    </location>
</feature>
<keyword evidence="6" id="KW-0902">Two-component regulatory system</keyword>
<dbReference type="InterPro" id="IPR036890">
    <property type="entry name" value="HATPase_C_sf"/>
</dbReference>
<comment type="catalytic activity">
    <reaction evidence="1">
        <text>ATP + protein L-histidine = ADP + protein N-phospho-L-histidine.</text>
        <dbReference type="EC" id="2.7.13.3"/>
    </reaction>
</comment>